<name>A0A5E4VGP2_9BURK</name>
<dbReference type="Pfam" id="PF00550">
    <property type="entry name" value="PP-binding"/>
    <property type="match status" value="1"/>
</dbReference>
<dbReference type="Gene3D" id="1.10.1200.10">
    <property type="entry name" value="ACP-like"/>
    <property type="match status" value="1"/>
</dbReference>
<sequence length="81" mass="8676">MSTLSINEIETKVAQLIEGIIMTSVEPDTLLIDSGLVDSLSAVDVALAVEREFGVKIPPSEIDVHLESVHTLAQFIASEKA</sequence>
<dbReference type="Proteomes" id="UP000383971">
    <property type="component" value="Unassembled WGS sequence"/>
</dbReference>
<dbReference type="InterPro" id="IPR036736">
    <property type="entry name" value="ACP-like_sf"/>
</dbReference>
<feature type="domain" description="Carrier" evidence="1">
    <location>
        <begin position="4"/>
        <end position="80"/>
    </location>
</feature>
<gene>
    <name evidence="2" type="ORF">PCO31111_02666</name>
</gene>
<evidence type="ECO:0000259" key="1">
    <source>
        <dbReference type="PROSITE" id="PS50075"/>
    </source>
</evidence>
<dbReference type="SUPFAM" id="SSF47336">
    <property type="entry name" value="ACP-like"/>
    <property type="match status" value="1"/>
</dbReference>
<evidence type="ECO:0000313" key="2">
    <source>
        <dbReference type="EMBL" id="VVE11226.1"/>
    </source>
</evidence>
<organism evidence="2 3">
    <name type="scientific">Pandoraea communis</name>
    <dbReference type="NCBI Taxonomy" id="2508297"/>
    <lineage>
        <taxon>Bacteria</taxon>
        <taxon>Pseudomonadati</taxon>
        <taxon>Pseudomonadota</taxon>
        <taxon>Betaproteobacteria</taxon>
        <taxon>Burkholderiales</taxon>
        <taxon>Burkholderiaceae</taxon>
        <taxon>Pandoraea</taxon>
    </lineage>
</organism>
<proteinExistence type="predicted"/>
<reference evidence="2 3" key="1">
    <citation type="submission" date="2019-08" db="EMBL/GenBank/DDBJ databases">
        <authorList>
            <person name="Peeters C."/>
        </authorList>
    </citation>
    <scope>NUCLEOTIDE SEQUENCE [LARGE SCALE GENOMIC DNA]</scope>
    <source>
        <strain evidence="2 3">LMG 31111</strain>
    </source>
</reference>
<dbReference type="EMBL" id="CABPSE010000008">
    <property type="protein sequence ID" value="VVE11226.1"/>
    <property type="molecule type" value="Genomic_DNA"/>
</dbReference>
<dbReference type="InterPro" id="IPR009081">
    <property type="entry name" value="PP-bd_ACP"/>
</dbReference>
<dbReference type="PROSITE" id="PS50075">
    <property type="entry name" value="CARRIER"/>
    <property type="match status" value="1"/>
</dbReference>
<keyword evidence="3" id="KW-1185">Reference proteome</keyword>
<accession>A0A5E4VGP2</accession>
<dbReference type="AlphaFoldDB" id="A0A5E4VGP2"/>
<protein>
    <submittedName>
        <fullName evidence="2">Acyl carrier protein</fullName>
    </submittedName>
</protein>
<evidence type="ECO:0000313" key="3">
    <source>
        <dbReference type="Proteomes" id="UP000383971"/>
    </source>
</evidence>